<proteinExistence type="inferred from homology"/>
<dbReference type="Gene3D" id="2.40.170.20">
    <property type="entry name" value="TonB-dependent receptor, beta-barrel domain"/>
    <property type="match status" value="1"/>
</dbReference>
<dbReference type="NCBIfam" id="TIGR04056">
    <property type="entry name" value="OMP_RagA_SusC"/>
    <property type="match status" value="1"/>
</dbReference>
<evidence type="ECO:0000259" key="9">
    <source>
        <dbReference type="Pfam" id="PF07715"/>
    </source>
</evidence>
<keyword evidence="4 8" id="KW-0812">Transmembrane</keyword>
<dbReference type="Proteomes" id="UP001300692">
    <property type="component" value="Unassembled WGS sequence"/>
</dbReference>
<dbReference type="NCBIfam" id="TIGR04057">
    <property type="entry name" value="SusC_RagA_signa"/>
    <property type="match status" value="1"/>
</dbReference>
<dbReference type="SUPFAM" id="SSF56935">
    <property type="entry name" value="Porins"/>
    <property type="match status" value="1"/>
</dbReference>
<sequence>MKISIRKLSFLTRVFWMCLLLSAMVFSPGLALPSNKEVKDVRVTGKVTDEAGEGLPGASVLVKGTTQGTITDLNGEFSLEVPDDAVLVVSFIGYQTKEVATAGRTSFDVMLETDVDQLDEVVVVGYSTVKKQSLTSAVAVVDNEAIQTTTNSSLAQKLQGKVAGLQIRQQSGQPGVFDTDINIRGFGNPIYVIDGIRREGKGEFQQLNANDIESITVLKDASAAVYGLGAANGVILVTTKKGQKGAPKVNFGMNLGVLRPTNVPKMASASQYIEMDNDAFIYQRGTDGTPKYTQEEVAKWQAGNEPGYQSTDWYDETMKEQAIYQQYDVSVSGGADRISYYMGLEYTNENGLLQSNDMGYERYNLRSNITAQVTDNLEAQLLLGSRVDATDQPGTSFFGIFKGTRVSLPIDQPYANDNPDYLTPIYLDQNPVAFAERDVTGYNEDRTQSLQSSLSLKYTVPSVEGLSFKGLASYDFNNYQGKNLSKPYSLYTYDETTDLYNAVKYRDGSGFIQQRSRLNQYVTFQGYINYDKKFGTNHNLKTVLVYEQNISKRDDFRVRRYYDAYYTKDVLKFAGLTHESDSDPNQEADVSYIGRLDYSYADKYLFEVAARYMGSYRYAPSNRWGLFPMASVGWRISEENFIKDNIPVLSNLKIRGSYGIVGQPSGNAFQYVEGFALGSGGSYEFVEGSQVAGVSAPAPANAKLSWQTATTADIGIDIGLFEDKVTLVSDVYQRTLEGIPAYRSISLPDTYGGQLPQENLNSNMTRGFEIGIGHKNNIGKLYYNISGNYSISRTMKLHVEGETFTNSYSQWRNQSGDRWEGIVWAQDYIGQFQDDEDMRNSPLQNGRDGNITRALPGDLKYRDVNGDGVINGDDASPILSNATPRSQYGLNLDLRWNGFDFNMLWQGQSGHSIKFNEVYGTIFAFKGNTPEYFYDRWHQADPYNPDSEWIAGEYPASRQISDMPGMTYTESSMWRRDASYVRLKSIQLGYTFNNEVMSRVGISSLRLYASGFNLITIADPWVKAHDPERTNNGPGLSYNAGFGYPLSKTYTMGLSVNF</sequence>
<organism evidence="10 11">
    <name type="scientific">Reichenbachiella ulvae</name>
    <dbReference type="NCBI Taxonomy" id="2980104"/>
    <lineage>
        <taxon>Bacteria</taxon>
        <taxon>Pseudomonadati</taxon>
        <taxon>Bacteroidota</taxon>
        <taxon>Cytophagia</taxon>
        <taxon>Cytophagales</taxon>
        <taxon>Reichenbachiellaceae</taxon>
        <taxon>Reichenbachiella</taxon>
    </lineage>
</organism>
<evidence type="ECO:0000256" key="5">
    <source>
        <dbReference type="ARBA" id="ARBA00022729"/>
    </source>
</evidence>
<keyword evidence="6 8" id="KW-0472">Membrane</keyword>
<keyword evidence="2 8" id="KW-0813">Transport</keyword>
<dbReference type="Pfam" id="PF07715">
    <property type="entry name" value="Plug"/>
    <property type="match status" value="1"/>
</dbReference>
<dbReference type="RefSeq" id="WP_264136044.1">
    <property type="nucleotide sequence ID" value="NZ_JAOYOD010000001.1"/>
</dbReference>
<comment type="caution">
    <text evidence="10">The sequence shown here is derived from an EMBL/GenBank/DDBJ whole genome shotgun (WGS) entry which is preliminary data.</text>
</comment>
<dbReference type="PANTHER" id="PTHR30069:SF29">
    <property type="entry name" value="HEMOGLOBIN AND HEMOGLOBIN-HAPTOGLOBIN-BINDING PROTEIN 1-RELATED"/>
    <property type="match status" value="1"/>
</dbReference>
<dbReference type="SUPFAM" id="SSF49464">
    <property type="entry name" value="Carboxypeptidase regulatory domain-like"/>
    <property type="match status" value="1"/>
</dbReference>
<dbReference type="Gene3D" id="2.60.40.1120">
    <property type="entry name" value="Carboxypeptidase-like, regulatory domain"/>
    <property type="match status" value="1"/>
</dbReference>
<dbReference type="InterPro" id="IPR012910">
    <property type="entry name" value="Plug_dom"/>
</dbReference>
<protein>
    <submittedName>
        <fullName evidence="10">TonB-dependent receptor</fullName>
    </submittedName>
</protein>
<keyword evidence="5" id="KW-0732">Signal</keyword>
<evidence type="ECO:0000256" key="8">
    <source>
        <dbReference type="PROSITE-ProRule" id="PRU01360"/>
    </source>
</evidence>
<evidence type="ECO:0000256" key="6">
    <source>
        <dbReference type="ARBA" id="ARBA00023136"/>
    </source>
</evidence>
<dbReference type="EMBL" id="JAOYOD010000001">
    <property type="protein sequence ID" value="MCV9385252.1"/>
    <property type="molecule type" value="Genomic_DNA"/>
</dbReference>
<dbReference type="InterPro" id="IPR023996">
    <property type="entry name" value="TonB-dep_OMP_SusC/RagA"/>
</dbReference>
<dbReference type="InterPro" id="IPR037066">
    <property type="entry name" value="Plug_dom_sf"/>
</dbReference>
<gene>
    <name evidence="10" type="ORF">N7U62_01185</name>
</gene>
<name>A0ABT3CNS7_9BACT</name>
<evidence type="ECO:0000256" key="2">
    <source>
        <dbReference type="ARBA" id="ARBA00022448"/>
    </source>
</evidence>
<dbReference type="Gene3D" id="2.170.130.10">
    <property type="entry name" value="TonB-dependent receptor, plug domain"/>
    <property type="match status" value="1"/>
</dbReference>
<dbReference type="InterPro" id="IPR008969">
    <property type="entry name" value="CarboxyPept-like_regulatory"/>
</dbReference>
<evidence type="ECO:0000256" key="7">
    <source>
        <dbReference type="ARBA" id="ARBA00023237"/>
    </source>
</evidence>
<accession>A0ABT3CNS7</accession>
<evidence type="ECO:0000313" key="11">
    <source>
        <dbReference type="Proteomes" id="UP001300692"/>
    </source>
</evidence>
<evidence type="ECO:0000256" key="1">
    <source>
        <dbReference type="ARBA" id="ARBA00004571"/>
    </source>
</evidence>
<dbReference type="InterPro" id="IPR039426">
    <property type="entry name" value="TonB-dep_rcpt-like"/>
</dbReference>
<dbReference type="PANTHER" id="PTHR30069">
    <property type="entry name" value="TONB-DEPENDENT OUTER MEMBRANE RECEPTOR"/>
    <property type="match status" value="1"/>
</dbReference>
<evidence type="ECO:0000256" key="3">
    <source>
        <dbReference type="ARBA" id="ARBA00022452"/>
    </source>
</evidence>
<dbReference type="PROSITE" id="PS52016">
    <property type="entry name" value="TONB_DEPENDENT_REC_3"/>
    <property type="match status" value="1"/>
</dbReference>
<dbReference type="Pfam" id="PF13715">
    <property type="entry name" value="CarbopepD_reg_2"/>
    <property type="match status" value="1"/>
</dbReference>
<keyword evidence="10" id="KW-0675">Receptor</keyword>
<feature type="domain" description="TonB-dependent receptor plug" evidence="9">
    <location>
        <begin position="131"/>
        <end position="234"/>
    </location>
</feature>
<comment type="similarity">
    <text evidence="8">Belongs to the TonB-dependent receptor family.</text>
</comment>
<keyword evidence="3 8" id="KW-1134">Transmembrane beta strand</keyword>
<keyword evidence="11" id="KW-1185">Reference proteome</keyword>
<evidence type="ECO:0000313" key="10">
    <source>
        <dbReference type="EMBL" id="MCV9385252.1"/>
    </source>
</evidence>
<dbReference type="InterPro" id="IPR036942">
    <property type="entry name" value="Beta-barrel_TonB_sf"/>
</dbReference>
<keyword evidence="7 8" id="KW-0998">Cell outer membrane</keyword>
<evidence type="ECO:0000256" key="4">
    <source>
        <dbReference type="ARBA" id="ARBA00022692"/>
    </source>
</evidence>
<comment type="subcellular location">
    <subcellularLocation>
        <location evidence="1 8">Cell outer membrane</location>
        <topology evidence="1 8">Multi-pass membrane protein</topology>
    </subcellularLocation>
</comment>
<dbReference type="InterPro" id="IPR023997">
    <property type="entry name" value="TonB-dep_OMP_SusC/RagA_CS"/>
</dbReference>
<reference evidence="10 11" key="1">
    <citation type="submission" date="2022-10" db="EMBL/GenBank/DDBJ databases">
        <title>Comparative genomics and taxonomic characterization of three novel marine species of genus Reichenbachiella exhibiting antioxidant and polysaccharide degradation activities.</title>
        <authorList>
            <person name="Muhammad N."/>
            <person name="Lee Y.-J."/>
            <person name="Ko J."/>
            <person name="Kim S.-G."/>
        </authorList>
    </citation>
    <scope>NUCLEOTIDE SEQUENCE [LARGE SCALE GENOMIC DNA]</scope>
    <source>
        <strain evidence="10 11">ABR2-5</strain>
    </source>
</reference>